<organism evidence="2 3">
    <name type="scientific">Exserohilum turcicum (strain 28A)</name>
    <name type="common">Northern leaf blight fungus</name>
    <name type="synonym">Setosphaeria turcica</name>
    <dbReference type="NCBI Taxonomy" id="671987"/>
    <lineage>
        <taxon>Eukaryota</taxon>
        <taxon>Fungi</taxon>
        <taxon>Dikarya</taxon>
        <taxon>Ascomycota</taxon>
        <taxon>Pezizomycotina</taxon>
        <taxon>Dothideomycetes</taxon>
        <taxon>Pleosporomycetidae</taxon>
        <taxon>Pleosporales</taxon>
        <taxon>Pleosporineae</taxon>
        <taxon>Pleosporaceae</taxon>
        <taxon>Exserohilum</taxon>
    </lineage>
</organism>
<proteinExistence type="predicted"/>
<dbReference type="SUPFAM" id="SSF52540">
    <property type="entry name" value="P-loop containing nucleoside triphosphate hydrolases"/>
    <property type="match status" value="1"/>
</dbReference>
<dbReference type="HOGENOM" id="CLU_2090629_0_0_1"/>
<dbReference type="AlphaFoldDB" id="R0IMP4"/>
<dbReference type="GeneID" id="19405363"/>
<evidence type="ECO:0000256" key="1">
    <source>
        <dbReference type="SAM" id="Phobius"/>
    </source>
</evidence>
<dbReference type="EMBL" id="KB908604">
    <property type="protein sequence ID" value="EOA86290.1"/>
    <property type="molecule type" value="Genomic_DNA"/>
</dbReference>
<sequence>TRASKSVLFMLLALVSTRVTVVVVLLVALRFDMKARCDELGIVSGEWDSRRPYRSVQIMFVTPEAAVGEAFRHYINRERSIGRLDRIVINECHSILDSLKGFRSRLLGLRQLLWVET</sequence>
<evidence type="ECO:0008006" key="4">
    <source>
        <dbReference type="Google" id="ProtNLM"/>
    </source>
</evidence>
<evidence type="ECO:0000313" key="3">
    <source>
        <dbReference type="Proteomes" id="UP000016935"/>
    </source>
</evidence>
<feature type="non-terminal residue" evidence="2">
    <location>
        <position position="117"/>
    </location>
</feature>
<dbReference type="Proteomes" id="UP000016935">
    <property type="component" value="Unassembled WGS sequence"/>
</dbReference>
<feature type="transmembrane region" description="Helical" evidence="1">
    <location>
        <begin position="6"/>
        <end position="29"/>
    </location>
</feature>
<keyword evidence="1" id="KW-0812">Transmembrane</keyword>
<protein>
    <recommendedName>
        <fullName evidence="4">Helicase ATP-binding domain-containing protein</fullName>
    </recommendedName>
</protein>
<feature type="non-terminal residue" evidence="2">
    <location>
        <position position="1"/>
    </location>
</feature>
<accession>R0IMP4</accession>
<dbReference type="RefSeq" id="XP_008026132.1">
    <property type="nucleotide sequence ID" value="XM_008027941.1"/>
</dbReference>
<name>R0IMP4_EXST2</name>
<reference evidence="2 3" key="2">
    <citation type="journal article" date="2013" name="PLoS Genet.">
        <title>Comparative genome structure, secondary metabolite, and effector coding capacity across Cochliobolus pathogens.</title>
        <authorList>
            <person name="Condon B.J."/>
            <person name="Leng Y."/>
            <person name="Wu D."/>
            <person name="Bushley K.E."/>
            <person name="Ohm R.A."/>
            <person name="Otillar R."/>
            <person name="Martin J."/>
            <person name="Schackwitz W."/>
            <person name="Grimwood J."/>
            <person name="MohdZainudin N."/>
            <person name="Xue C."/>
            <person name="Wang R."/>
            <person name="Manning V.A."/>
            <person name="Dhillon B."/>
            <person name="Tu Z.J."/>
            <person name="Steffenson B.J."/>
            <person name="Salamov A."/>
            <person name="Sun H."/>
            <person name="Lowry S."/>
            <person name="LaButti K."/>
            <person name="Han J."/>
            <person name="Copeland A."/>
            <person name="Lindquist E."/>
            <person name="Barry K."/>
            <person name="Schmutz J."/>
            <person name="Baker S.E."/>
            <person name="Ciuffetti L.M."/>
            <person name="Grigoriev I.V."/>
            <person name="Zhong S."/>
            <person name="Turgeon B.G."/>
        </authorList>
    </citation>
    <scope>NUCLEOTIDE SEQUENCE [LARGE SCALE GENOMIC DNA]</scope>
    <source>
        <strain evidence="3">28A</strain>
    </source>
</reference>
<dbReference type="Gene3D" id="3.40.50.300">
    <property type="entry name" value="P-loop containing nucleotide triphosphate hydrolases"/>
    <property type="match status" value="1"/>
</dbReference>
<keyword evidence="1" id="KW-1133">Transmembrane helix</keyword>
<dbReference type="STRING" id="671987.R0IMP4"/>
<dbReference type="InterPro" id="IPR027417">
    <property type="entry name" value="P-loop_NTPase"/>
</dbReference>
<keyword evidence="1" id="KW-0472">Membrane</keyword>
<gene>
    <name evidence="2" type="ORF">SETTUDRAFT_71675</name>
</gene>
<evidence type="ECO:0000313" key="2">
    <source>
        <dbReference type="EMBL" id="EOA86290.1"/>
    </source>
</evidence>
<keyword evidence="3" id="KW-1185">Reference proteome</keyword>
<dbReference type="OrthoDB" id="2608216at2759"/>
<reference evidence="2 3" key="1">
    <citation type="journal article" date="2012" name="PLoS Pathog.">
        <title>Diverse lifestyles and strategies of plant pathogenesis encoded in the genomes of eighteen Dothideomycetes fungi.</title>
        <authorList>
            <person name="Ohm R.A."/>
            <person name="Feau N."/>
            <person name="Henrissat B."/>
            <person name="Schoch C.L."/>
            <person name="Horwitz B.A."/>
            <person name="Barry K.W."/>
            <person name="Condon B.J."/>
            <person name="Copeland A.C."/>
            <person name="Dhillon B."/>
            <person name="Glaser F."/>
            <person name="Hesse C.N."/>
            <person name="Kosti I."/>
            <person name="LaButti K."/>
            <person name="Lindquist E.A."/>
            <person name="Lucas S."/>
            <person name="Salamov A.A."/>
            <person name="Bradshaw R.E."/>
            <person name="Ciuffetti L."/>
            <person name="Hamelin R.C."/>
            <person name="Kema G.H.J."/>
            <person name="Lawrence C."/>
            <person name="Scott J.A."/>
            <person name="Spatafora J.W."/>
            <person name="Turgeon B.G."/>
            <person name="de Wit P.J.G.M."/>
            <person name="Zhong S."/>
            <person name="Goodwin S.B."/>
            <person name="Grigoriev I.V."/>
        </authorList>
    </citation>
    <scope>NUCLEOTIDE SEQUENCE [LARGE SCALE GENOMIC DNA]</scope>
    <source>
        <strain evidence="3">28A</strain>
    </source>
</reference>